<dbReference type="Gene3D" id="3.40.1620.60">
    <property type="match status" value="1"/>
</dbReference>
<feature type="region of interest" description="Disordered" evidence="9">
    <location>
        <begin position="746"/>
        <end position="831"/>
    </location>
</feature>
<dbReference type="KEGG" id="lgi:LOTGIDRAFT_152975"/>
<evidence type="ECO:0000259" key="11">
    <source>
        <dbReference type="PROSITE" id="PS50215"/>
    </source>
</evidence>
<organism evidence="12 13">
    <name type="scientific">Lottia gigantea</name>
    <name type="common">Giant owl limpet</name>
    <dbReference type="NCBI Taxonomy" id="225164"/>
    <lineage>
        <taxon>Eukaryota</taxon>
        <taxon>Metazoa</taxon>
        <taxon>Spiralia</taxon>
        <taxon>Lophotrochozoa</taxon>
        <taxon>Mollusca</taxon>
        <taxon>Gastropoda</taxon>
        <taxon>Patellogastropoda</taxon>
        <taxon>Lottioidea</taxon>
        <taxon>Lottiidae</taxon>
        <taxon>Lottia</taxon>
    </lineage>
</organism>
<dbReference type="Gene3D" id="3.40.390.10">
    <property type="entry name" value="Collagenase (Catalytic Domain)"/>
    <property type="match status" value="1"/>
</dbReference>
<comment type="caution">
    <text evidence="8">Lacks conserved residue(s) required for the propagation of feature annotation.</text>
</comment>
<dbReference type="OrthoDB" id="6134861at2759"/>
<evidence type="ECO:0000313" key="13">
    <source>
        <dbReference type="Proteomes" id="UP000030746"/>
    </source>
</evidence>
<evidence type="ECO:0000256" key="5">
    <source>
        <dbReference type="ARBA" id="ARBA00023049"/>
    </source>
</evidence>
<evidence type="ECO:0000256" key="8">
    <source>
        <dbReference type="PROSITE-ProRule" id="PRU00276"/>
    </source>
</evidence>
<feature type="region of interest" description="Disordered" evidence="9">
    <location>
        <begin position="70"/>
        <end position="90"/>
    </location>
</feature>
<feature type="binding site" evidence="8">
    <location>
        <position position="373"/>
    </location>
    <ligand>
        <name>Zn(2+)</name>
        <dbReference type="ChEBI" id="CHEBI:29105"/>
        <note>catalytic</note>
    </ligand>
</feature>
<dbReference type="InterPro" id="IPR001590">
    <property type="entry name" value="Peptidase_M12B"/>
</dbReference>
<keyword evidence="2 8" id="KW-0479">Metal-binding</keyword>
<dbReference type="InterPro" id="IPR024079">
    <property type="entry name" value="MetalloPept_cat_dom_sf"/>
</dbReference>
<evidence type="ECO:0000256" key="9">
    <source>
        <dbReference type="SAM" id="MobiDB-lite"/>
    </source>
</evidence>
<feature type="compositionally biased region" description="Polar residues" evidence="9">
    <location>
        <begin position="81"/>
        <end position="90"/>
    </location>
</feature>
<dbReference type="EMBL" id="KB201304">
    <property type="protein sequence ID" value="ESO97868.1"/>
    <property type="molecule type" value="Genomic_DNA"/>
</dbReference>
<feature type="binding site" evidence="8">
    <location>
        <position position="379"/>
    </location>
    <ligand>
        <name>Zn(2+)</name>
        <dbReference type="ChEBI" id="CHEBI:29105"/>
        <note>catalytic</note>
    </ligand>
</feature>
<dbReference type="InterPro" id="IPR041645">
    <property type="entry name" value="ADAMTS_CR_2"/>
</dbReference>
<keyword evidence="10" id="KW-0732">Signal</keyword>
<dbReference type="Proteomes" id="UP000030746">
    <property type="component" value="Unassembled WGS sequence"/>
</dbReference>
<evidence type="ECO:0000256" key="2">
    <source>
        <dbReference type="ARBA" id="ARBA00022723"/>
    </source>
</evidence>
<accession>V4A220</accession>
<feature type="compositionally biased region" description="Low complexity" evidence="9">
    <location>
        <begin position="746"/>
        <end position="829"/>
    </location>
</feature>
<dbReference type="CTD" id="20235825"/>
<evidence type="ECO:0000256" key="1">
    <source>
        <dbReference type="ARBA" id="ARBA00022670"/>
    </source>
</evidence>
<evidence type="ECO:0000256" key="6">
    <source>
        <dbReference type="ARBA" id="ARBA00023157"/>
    </source>
</evidence>
<dbReference type="RefSeq" id="XP_009051708.1">
    <property type="nucleotide sequence ID" value="XM_009053460.1"/>
</dbReference>
<keyword evidence="1" id="KW-0645">Protease</keyword>
<keyword evidence="4 8" id="KW-0862">Zinc</keyword>
<evidence type="ECO:0000256" key="3">
    <source>
        <dbReference type="ARBA" id="ARBA00022801"/>
    </source>
</evidence>
<sequence length="939" mass="103361">MHSVIFLLCFSTVFSLTPETAHIHINQQIYNCRLPDILPIQIHIEDQHIDCDLQKNSDVGTDVPMFTLQSSPSGQPVVVPEQSQTSESNNTAYQNTEKNIALVLKCSILNDGVSSLTLEGSITFDGKEYIITKSHRHRRQANDSADEEYILHKQKDLPQLHHDFKEASDYMVTRKEVDPFRKGYLPLAVSAPRFKRATTTYNIDVVMVIDYSIYSFWYLKSKSVDRKRDALNNIRLYYAIVANGMNLRYKSIEADFAINVRLSSLIIAETPGTASWTENVRQTQVPRDEVDSDIVLESFKDWVGSADSLPQYDHMMLLTRYNLYSETGGIRSNSTAGLAFIGAICDTRGQATSVVEDEGGYQCTETAAHELGHSLGAKHDGMSIMCSDSDRYIMTAGSYRSTPQTKTNPWKFSSCSIEYFRDRLARVARTSRGRQCLYNSISKSSNIPEVSKTLPGQLHTPDQICQQIYGPASRMCKGVEFGKLDDICTSLFCLDPYSDGSCYKQVAPRGLSCGNNKWCIDGECKADFRAPDLDETCPFGNVVGTAFNGSTCEQFVSGYPAYCYQELVKGRCCQTCSKHYIGVYGCEYGDKGYGCNRLGCGRRDTRGGNYSATCCGTCNYRIEVPGGIKTTTRQTLPPRTQPPQPTTSQTQPPATCVDVSNNVVGDSTCQELVPVSPELCYHSFISTSCCRSCQLVKTNNPYCPYGDSNTACNKGWCGTQLANGSYYDEKCCQTCKYNGTPPTRPTFTSTTLTSSTTTSTTPSPTSSTTAPTSSTTPSTTTTTTTPSTTTTTTTPSTTTTAPATTTTPSTKTIPSPTTSTTVAPTTNSPCKPISEDQMNSCRELIASEGIHSCYNTSIQEFCCQSCLEKAKSIKACEYGDKSPENCMRRINLGQSCANLTSECCESCKNYFVSDNNSPVLTLSWTMLVLLMCSVLYVTF</sequence>
<keyword evidence="6" id="KW-1015">Disulfide bond</keyword>
<dbReference type="Pfam" id="PF17771">
    <property type="entry name" value="ADAMTS_CR_2"/>
    <property type="match status" value="1"/>
</dbReference>
<dbReference type="HOGENOM" id="CLU_354626_0_0_1"/>
<dbReference type="PANTHER" id="PTHR11905:SF159">
    <property type="entry name" value="ADAM METALLOPROTEASE"/>
    <property type="match status" value="1"/>
</dbReference>
<keyword evidence="3" id="KW-0378">Hydrolase</keyword>
<keyword evidence="7" id="KW-0325">Glycoprotein</keyword>
<reference evidence="12 13" key="1">
    <citation type="journal article" date="2013" name="Nature">
        <title>Insights into bilaterian evolution from three spiralian genomes.</title>
        <authorList>
            <person name="Simakov O."/>
            <person name="Marletaz F."/>
            <person name="Cho S.J."/>
            <person name="Edsinger-Gonzales E."/>
            <person name="Havlak P."/>
            <person name="Hellsten U."/>
            <person name="Kuo D.H."/>
            <person name="Larsson T."/>
            <person name="Lv J."/>
            <person name="Arendt D."/>
            <person name="Savage R."/>
            <person name="Osoegawa K."/>
            <person name="de Jong P."/>
            <person name="Grimwood J."/>
            <person name="Chapman J.A."/>
            <person name="Shapiro H."/>
            <person name="Aerts A."/>
            <person name="Otillar R.P."/>
            <person name="Terry A.Y."/>
            <person name="Boore J.L."/>
            <person name="Grigoriev I.V."/>
            <person name="Lindberg D.R."/>
            <person name="Seaver E.C."/>
            <person name="Weisblat D.A."/>
            <person name="Putnam N.H."/>
            <person name="Rokhsar D.S."/>
        </authorList>
    </citation>
    <scope>NUCLEOTIDE SEQUENCE [LARGE SCALE GENOMIC DNA]</scope>
</reference>
<keyword evidence="5" id="KW-0482">Metalloprotease</keyword>
<keyword evidence="13" id="KW-1185">Reference proteome</keyword>
<gene>
    <name evidence="12" type="ORF">LOTGIDRAFT_152975</name>
</gene>
<name>V4A220_LOTGI</name>
<evidence type="ECO:0000313" key="12">
    <source>
        <dbReference type="EMBL" id="ESO97868.1"/>
    </source>
</evidence>
<dbReference type="GO" id="GO:0006509">
    <property type="term" value="P:membrane protein ectodomain proteolysis"/>
    <property type="evidence" value="ECO:0007669"/>
    <property type="project" value="TreeGrafter"/>
</dbReference>
<dbReference type="PROSITE" id="PS50215">
    <property type="entry name" value="ADAM_MEPRO"/>
    <property type="match status" value="1"/>
</dbReference>
<dbReference type="GO" id="GO:0004222">
    <property type="term" value="F:metalloendopeptidase activity"/>
    <property type="evidence" value="ECO:0007669"/>
    <property type="project" value="InterPro"/>
</dbReference>
<feature type="signal peptide" evidence="10">
    <location>
        <begin position="1"/>
        <end position="15"/>
    </location>
</feature>
<evidence type="ECO:0000256" key="7">
    <source>
        <dbReference type="ARBA" id="ARBA00023180"/>
    </source>
</evidence>
<dbReference type="PANTHER" id="PTHR11905">
    <property type="entry name" value="ADAM A DISINTEGRIN AND METALLOPROTEASE DOMAIN"/>
    <property type="match status" value="1"/>
</dbReference>
<protein>
    <recommendedName>
        <fullName evidence="11">Peptidase M12B domain-containing protein</fullName>
    </recommendedName>
</protein>
<dbReference type="AlphaFoldDB" id="V4A220"/>
<dbReference type="GeneID" id="20235825"/>
<feature type="domain" description="Peptidase M12B" evidence="11">
    <location>
        <begin position="201"/>
        <end position="426"/>
    </location>
</feature>
<feature type="region of interest" description="Disordered" evidence="9">
    <location>
        <begin position="630"/>
        <end position="653"/>
    </location>
</feature>
<dbReference type="GO" id="GO:0046872">
    <property type="term" value="F:metal ion binding"/>
    <property type="evidence" value="ECO:0007669"/>
    <property type="project" value="UniProtKB-KW"/>
</dbReference>
<dbReference type="Pfam" id="PF13574">
    <property type="entry name" value="Reprolysin_2"/>
    <property type="match status" value="1"/>
</dbReference>
<feature type="active site" evidence="8">
    <location>
        <position position="370"/>
    </location>
</feature>
<dbReference type="OMA" id="VANCEYG"/>
<feature type="binding site" evidence="8">
    <location>
        <position position="369"/>
    </location>
    <ligand>
        <name>Zn(2+)</name>
        <dbReference type="ChEBI" id="CHEBI:29105"/>
        <note>catalytic</note>
    </ligand>
</feature>
<evidence type="ECO:0000256" key="4">
    <source>
        <dbReference type="ARBA" id="ARBA00022833"/>
    </source>
</evidence>
<evidence type="ECO:0000256" key="10">
    <source>
        <dbReference type="SAM" id="SignalP"/>
    </source>
</evidence>
<feature type="chain" id="PRO_5012271852" description="Peptidase M12B domain-containing protein" evidence="10">
    <location>
        <begin position="16"/>
        <end position="939"/>
    </location>
</feature>
<dbReference type="SUPFAM" id="SSF55486">
    <property type="entry name" value="Metalloproteases ('zincins'), catalytic domain"/>
    <property type="match status" value="1"/>
</dbReference>
<proteinExistence type="predicted"/>